<dbReference type="RefSeq" id="WP_167064994.1">
    <property type="nucleotide sequence ID" value="NZ_JAAOZR010000042.1"/>
</dbReference>
<name>A0ABS4HVY5_9BACL</name>
<dbReference type="CDD" id="cd11579">
    <property type="entry name" value="Glyco_tran_WbsX"/>
    <property type="match status" value="1"/>
</dbReference>
<accession>A0ABS4HVY5</accession>
<sequence length="381" mass="44245">MAFYEAAAYYFPNYHRDKRNDAWHGEGWTEWELVRRAEPKFPGHQQPKVPLWGYEDEADPAVMARKIAAAADHGLTAFIFDWYWYEDGPFLQRALEEGFLQAPNHDRLKFAIMWANHDWIDIHPAQRSRPYHVLSEGKISEKGFIDATEHMIRNYFTHDSYWRVNGGLYVSFYEIHSLIRGLGGIEETARILQAFRERVRAAGLGELHLNIVVWGLQILPTEQKITNINEVLEQLGLDSISSYVWIHHQPLEQFPETDYAAIRERSLLDYEKFTAEYKLPYYPNVTMGWDSSPRTVQSETFEDLGYPYIATLAGNTPKEFKLALEGVKEFLDRGMTNPPIFTINAWNEWTEGSYLEPDTCSGTAYLDAIRDVFGRKPSEED</sequence>
<dbReference type="Gene3D" id="3.20.20.80">
    <property type="entry name" value="Glycosidases"/>
    <property type="match status" value="1"/>
</dbReference>
<protein>
    <recommendedName>
        <fullName evidence="3">Glycosyl transferase</fullName>
    </recommendedName>
</protein>
<comment type="caution">
    <text evidence="1">The sequence shown here is derived from an EMBL/GenBank/DDBJ whole genome shotgun (WGS) entry which is preliminary data.</text>
</comment>
<dbReference type="EMBL" id="JAGGKV010000004">
    <property type="protein sequence ID" value="MBP1962812.1"/>
    <property type="molecule type" value="Genomic_DNA"/>
</dbReference>
<evidence type="ECO:0000313" key="2">
    <source>
        <dbReference type="Proteomes" id="UP001519344"/>
    </source>
</evidence>
<gene>
    <name evidence="1" type="ORF">J2Z65_002028</name>
</gene>
<evidence type="ECO:0000313" key="1">
    <source>
        <dbReference type="EMBL" id="MBP1962812.1"/>
    </source>
</evidence>
<reference evidence="1 2" key="1">
    <citation type="submission" date="2021-03" db="EMBL/GenBank/DDBJ databases">
        <title>Genomic Encyclopedia of Type Strains, Phase IV (KMG-IV): sequencing the most valuable type-strain genomes for metagenomic binning, comparative biology and taxonomic classification.</title>
        <authorList>
            <person name="Goeker M."/>
        </authorList>
    </citation>
    <scope>NUCLEOTIDE SEQUENCE [LARGE SCALE GENOMIC DNA]</scope>
    <source>
        <strain evidence="1 2">DSM 24950</strain>
    </source>
</reference>
<dbReference type="Proteomes" id="UP001519344">
    <property type="component" value="Unassembled WGS sequence"/>
</dbReference>
<keyword evidence="2" id="KW-1185">Reference proteome</keyword>
<dbReference type="Pfam" id="PF14307">
    <property type="entry name" value="Glyco_tran_WbsX"/>
    <property type="match status" value="1"/>
</dbReference>
<dbReference type="InterPro" id="IPR032719">
    <property type="entry name" value="WbsX"/>
</dbReference>
<dbReference type="PANTHER" id="PTHR41244">
    <property type="entry name" value="RHAMNAN SYNTHESIS F"/>
    <property type="match status" value="1"/>
</dbReference>
<organism evidence="1 2">
    <name type="scientific">Paenibacillus aceris</name>
    <dbReference type="NCBI Taxonomy" id="869555"/>
    <lineage>
        <taxon>Bacteria</taxon>
        <taxon>Bacillati</taxon>
        <taxon>Bacillota</taxon>
        <taxon>Bacilli</taxon>
        <taxon>Bacillales</taxon>
        <taxon>Paenibacillaceae</taxon>
        <taxon>Paenibacillus</taxon>
    </lineage>
</organism>
<proteinExistence type="predicted"/>
<dbReference type="PANTHER" id="PTHR41244:SF1">
    <property type="entry name" value="GLYCOSYLTRANSFERASE"/>
    <property type="match status" value="1"/>
</dbReference>
<evidence type="ECO:0008006" key="3">
    <source>
        <dbReference type="Google" id="ProtNLM"/>
    </source>
</evidence>